<feature type="region of interest" description="Disordered" evidence="7">
    <location>
        <begin position="84"/>
        <end position="145"/>
    </location>
</feature>
<evidence type="ECO:0000259" key="8">
    <source>
        <dbReference type="PROSITE" id="PS50217"/>
    </source>
</evidence>
<sequence>MDHVVPASANVPGLPSLGFPFQNIFNIDGQQKFDTSPQFGAFQKPEGQLITPVMEHSVVPQQSNGLPYRLSTIERQELELARRRAEKAAEGKRANAAQARAKRRASRPRLEDRQSEQGEGGEGSNGEEDDLEAKLANTKDEKEAKRLRRLLRNRVSAQQARERKKSYVSNLEQAAKGNEQQIAKLTQQVKTLERENGMLRQIIKNIQNPGDRSVPDAP</sequence>
<keyword evidence="3" id="KW-0805">Transcription regulation</keyword>
<dbReference type="SMART" id="SM00338">
    <property type="entry name" value="BRLZ"/>
    <property type="match status" value="1"/>
</dbReference>
<dbReference type="EMBL" id="CAXHTA020000021">
    <property type="protein sequence ID" value="CAL5229736.1"/>
    <property type="molecule type" value="Genomic_DNA"/>
</dbReference>
<dbReference type="SUPFAM" id="SSF57959">
    <property type="entry name" value="Leucine zipper domain"/>
    <property type="match status" value="1"/>
</dbReference>
<organism evidence="9 10">
    <name type="scientific">Coccomyxa viridis</name>
    <dbReference type="NCBI Taxonomy" id="1274662"/>
    <lineage>
        <taxon>Eukaryota</taxon>
        <taxon>Viridiplantae</taxon>
        <taxon>Chlorophyta</taxon>
        <taxon>core chlorophytes</taxon>
        <taxon>Trebouxiophyceae</taxon>
        <taxon>Trebouxiophyceae incertae sedis</taxon>
        <taxon>Coccomyxaceae</taxon>
        <taxon>Coccomyxa</taxon>
    </lineage>
</organism>
<proteinExistence type="inferred from homology"/>
<gene>
    <name evidence="9" type="primary">g13116</name>
    <name evidence="9" type="ORF">VP750_LOCUS11642</name>
</gene>
<keyword evidence="10" id="KW-1185">Reference proteome</keyword>
<dbReference type="InterPro" id="IPR046347">
    <property type="entry name" value="bZIP_sf"/>
</dbReference>
<dbReference type="PANTHER" id="PTHR46714">
    <property type="entry name" value="TRANSCRIPTIONAL ACTIVATOR HAC1"/>
    <property type="match status" value="1"/>
</dbReference>
<evidence type="ECO:0000256" key="4">
    <source>
        <dbReference type="ARBA" id="ARBA00023125"/>
    </source>
</evidence>
<feature type="compositionally biased region" description="Basic and acidic residues" evidence="7">
    <location>
        <begin position="84"/>
        <end position="93"/>
    </location>
</feature>
<dbReference type="Pfam" id="PF00170">
    <property type="entry name" value="bZIP_1"/>
    <property type="match status" value="1"/>
</dbReference>
<dbReference type="PROSITE" id="PS50217">
    <property type="entry name" value="BZIP"/>
    <property type="match status" value="1"/>
</dbReference>
<evidence type="ECO:0000313" key="9">
    <source>
        <dbReference type="EMBL" id="CAL5229736.1"/>
    </source>
</evidence>
<comment type="subcellular location">
    <subcellularLocation>
        <location evidence="1">Nucleus</location>
    </subcellularLocation>
</comment>
<dbReference type="PROSITE" id="PS00036">
    <property type="entry name" value="BZIP_BASIC"/>
    <property type="match status" value="1"/>
</dbReference>
<dbReference type="Proteomes" id="UP001497392">
    <property type="component" value="Unassembled WGS sequence"/>
</dbReference>
<keyword evidence="5" id="KW-0804">Transcription</keyword>
<reference evidence="9 10" key="1">
    <citation type="submission" date="2024-06" db="EMBL/GenBank/DDBJ databases">
        <authorList>
            <person name="Kraege A."/>
            <person name="Thomma B."/>
        </authorList>
    </citation>
    <scope>NUCLEOTIDE SEQUENCE [LARGE SCALE GENOMIC DNA]</scope>
</reference>
<keyword evidence="4" id="KW-0238">DNA-binding</keyword>
<comment type="similarity">
    <text evidence="2">Belongs to the bZIP family.</text>
</comment>
<comment type="caution">
    <text evidence="9">The sequence shown here is derived from an EMBL/GenBank/DDBJ whole genome shotgun (WGS) entry which is preliminary data.</text>
</comment>
<accession>A0ABP1GG56</accession>
<evidence type="ECO:0000256" key="1">
    <source>
        <dbReference type="ARBA" id="ARBA00004123"/>
    </source>
</evidence>
<dbReference type="Gene3D" id="1.20.5.170">
    <property type="match status" value="1"/>
</dbReference>
<dbReference type="CDD" id="cd14704">
    <property type="entry name" value="bZIP_HY5-like"/>
    <property type="match status" value="1"/>
</dbReference>
<protein>
    <submittedName>
        <fullName evidence="9">G13116 protein</fullName>
    </submittedName>
</protein>
<name>A0ABP1GG56_9CHLO</name>
<evidence type="ECO:0000256" key="7">
    <source>
        <dbReference type="SAM" id="MobiDB-lite"/>
    </source>
</evidence>
<feature type="domain" description="BZIP" evidence="8">
    <location>
        <begin position="143"/>
        <end position="206"/>
    </location>
</feature>
<evidence type="ECO:0000256" key="6">
    <source>
        <dbReference type="ARBA" id="ARBA00023242"/>
    </source>
</evidence>
<dbReference type="InterPro" id="IPR044280">
    <property type="entry name" value="Hac1/HY5"/>
</dbReference>
<evidence type="ECO:0000313" key="10">
    <source>
        <dbReference type="Proteomes" id="UP001497392"/>
    </source>
</evidence>
<evidence type="ECO:0000256" key="3">
    <source>
        <dbReference type="ARBA" id="ARBA00023015"/>
    </source>
</evidence>
<dbReference type="InterPro" id="IPR004827">
    <property type="entry name" value="bZIP"/>
</dbReference>
<evidence type="ECO:0000256" key="2">
    <source>
        <dbReference type="ARBA" id="ARBA00007163"/>
    </source>
</evidence>
<dbReference type="PANTHER" id="PTHR46714:SF6">
    <property type="entry name" value="TRANSCRIPTIONAL ACTIVATOR HAC1"/>
    <property type="match status" value="1"/>
</dbReference>
<evidence type="ECO:0000256" key="5">
    <source>
        <dbReference type="ARBA" id="ARBA00023163"/>
    </source>
</evidence>
<keyword evidence="6" id="KW-0539">Nucleus</keyword>